<feature type="compositionally biased region" description="Low complexity" evidence="1">
    <location>
        <begin position="31"/>
        <end position="61"/>
    </location>
</feature>
<name>A0A1X6P1F9_PORUM</name>
<sequence length="61" mass="6229">MSPYPTVDALMATRYTASPTPRRMPHPSATPPATATAKNTDATAARCRPAAPSSAGVPPPP</sequence>
<reference evidence="2 3" key="1">
    <citation type="submission" date="2017-03" db="EMBL/GenBank/DDBJ databases">
        <title>WGS assembly of Porphyra umbilicalis.</title>
        <authorList>
            <person name="Brawley S.H."/>
            <person name="Blouin N.A."/>
            <person name="Ficko-Blean E."/>
            <person name="Wheeler G.L."/>
            <person name="Lohr M."/>
            <person name="Goodson H.V."/>
            <person name="Jenkins J.W."/>
            <person name="Blaby-Haas C.E."/>
            <person name="Helliwell K.E."/>
            <person name="Chan C."/>
            <person name="Marriage T."/>
            <person name="Bhattacharya D."/>
            <person name="Klein A.S."/>
            <person name="Badis Y."/>
            <person name="Brodie J."/>
            <person name="Cao Y."/>
            <person name="Collen J."/>
            <person name="Dittami S.M."/>
            <person name="Gachon C.M."/>
            <person name="Green B.R."/>
            <person name="Karpowicz S."/>
            <person name="Kim J.W."/>
            <person name="Kudahl U."/>
            <person name="Lin S."/>
            <person name="Michel G."/>
            <person name="Mittag M."/>
            <person name="Olson B.J."/>
            <person name="Pangilinan J."/>
            <person name="Peng Y."/>
            <person name="Qiu H."/>
            <person name="Shu S."/>
            <person name="Singer J.T."/>
            <person name="Smith A.G."/>
            <person name="Sprecher B.N."/>
            <person name="Wagner V."/>
            <person name="Wang W."/>
            <person name="Wang Z.-Y."/>
            <person name="Yan J."/>
            <person name="Yarish C."/>
            <person name="Zoeuner-Riek S."/>
            <person name="Zhuang Y."/>
            <person name="Zou Y."/>
            <person name="Lindquist E.A."/>
            <person name="Grimwood J."/>
            <person name="Barry K."/>
            <person name="Rokhsar D.S."/>
            <person name="Schmutz J."/>
            <person name="Stiller J.W."/>
            <person name="Grossman A.R."/>
            <person name="Prochnik S.E."/>
        </authorList>
    </citation>
    <scope>NUCLEOTIDE SEQUENCE [LARGE SCALE GENOMIC DNA]</scope>
    <source>
        <strain evidence="2">4086291</strain>
    </source>
</reference>
<protein>
    <submittedName>
        <fullName evidence="2">Uncharacterized protein</fullName>
    </submittedName>
</protein>
<keyword evidence="3" id="KW-1185">Reference proteome</keyword>
<dbReference type="EMBL" id="KV918934">
    <property type="protein sequence ID" value="OSX74704.1"/>
    <property type="molecule type" value="Genomic_DNA"/>
</dbReference>
<accession>A0A1X6P1F9</accession>
<dbReference type="Proteomes" id="UP000218209">
    <property type="component" value="Unassembled WGS sequence"/>
</dbReference>
<feature type="region of interest" description="Disordered" evidence="1">
    <location>
        <begin position="14"/>
        <end position="61"/>
    </location>
</feature>
<dbReference type="AlphaFoldDB" id="A0A1X6P1F9"/>
<evidence type="ECO:0000313" key="3">
    <source>
        <dbReference type="Proteomes" id="UP000218209"/>
    </source>
</evidence>
<evidence type="ECO:0000256" key="1">
    <source>
        <dbReference type="SAM" id="MobiDB-lite"/>
    </source>
</evidence>
<proteinExistence type="predicted"/>
<organism evidence="2 3">
    <name type="scientific">Porphyra umbilicalis</name>
    <name type="common">Purple laver</name>
    <name type="synonym">Red alga</name>
    <dbReference type="NCBI Taxonomy" id="2786"/>
    <lineage>
        <taxon>Eukaryota</taxon>
        <taxon>Rhodophyta</taxon>
        <taxon>Bangiophyceae</taxon>
        <taxon>Bangiales</taxon>
        <taxon>Bangiaceae</taxon>
        <taxon>Porphyra</taxon>
    </lineage>
</organism>
<evidence type="ECO:0000313" key="2">
    <source>
        <dbReference type="EMBL" id="OSX74704.1"/>
    </source>
</evidence>
<gene>
    <name evidence="2" type="ORF">BU14_0272s0022</name>
</gene>